<comment type="caution">
    <text evidence="1">The sequence shown here is derived from an EMBL/GenBank/DDBJ whole genome shotgun (WGS) entry which is preliminary data.</text>
</comment>
<protein>
    <submittedName>
        <fullName evidence="1">Uncharacterized protein</fullName>
    </submittedName>
</protein>
<evidence type="ECO:0000313" key="2">
    <source>
        <dbReference type="Proteomes" id="UP000257109"/>
    </source>
</evidence>
<keyword evidence="2" id="KW-1185">Reference proteome</keyword>
<proteinExistence type="predicted"/>
<dbReference type="Proteomes" id="UP000257109">
    <property type="component" value="Unassembled WGS sequence"/>
</dbReference>
<gene>
    <name evidence="1" type="ORF">CR513_39283</name>
</gene>
<organism evidence="1 2">
    <name type="scientific">Mucuna pruriens</name>
    <name type="common">Velvet bean</name>
    <name type="synonym">Dolichos pruriens</name>
    <dbReference type="NCBI Taxonomy" id="157652"/>
    <lineage>
        <taxon>Eukaryota</taxon>
        <taxon>Viridiplantae</taxon>
        <taxon>Streptophyta</taxon>
        <taxon>Embryophyta</taxon>
        <taxon>Tracheophyta</taxon>
        <taxon>Spermatophyta</taxon>
        <taxon>Magnoliopsida</taxon>
        <taxon>eudicotyledons</taxon>
        <taxon>Gunneridae</taxon>
        <taxon>Pentapetalae</taxon>
        <taxon>rosids</taxon>
        <taxon>fabids</taxon>
        <taxon>Fabales</taxon>
        <taxon>Fabaceae</taxon>
        <taxon>Papilionoideae</taxon>
        <taxon>50 kb inversion clade</taxon>
        <taxon>NPAAA clade</taxon>
        <taxon>indigoferoid/millettioid clade</taxon>
        <taxon>Phaseoleae</taxon>
        <taxon>Mucuna</taxon>
    </lineage>
</organism>
<sequence length="178" mass="20724">MVFPFPHTVSEEASLLGENQTCQTQATSILTVRRRQDCPFVRTPSQATDRYRNQNNDILLDEDYDLQYFACCDYDYASCPLIRAKYQSMALRLVKLYGFRAFLSLVGFFQSCSMKLYFDIQVAMHIVVDIVFHEHNILRLSVILYLMNSWTTPSIITHYVIHTQLDEIKIFTNTLGIN</sequence>
<dbReference type="EMBL" id="QJKJ01008297">
    <property type="protein sequence ID" value="RDX80201.1"/>
    <property type="molecule type" value="Genomic_DNA"/>
</dbReference>
<dbReference type="AlphaFoldDB" id="A0A371FPM4"/>
<reference evidence="1" key="1">
    <citation type="submission" date="2018-05" db="EMBL/GenBank/DDBJ databases">
        <title>Draft genome of Mucuna pruriens seed.</title>
        <authorList>
            <person name="Nnadi N.E."/>
            <person name="Vos R."/>
            <person name="Hasami M.H."/>
            <person name="Devisetty U.K."/>
            <person name="Aguiy J.C."/>
        </authorList>
    </citation>
    <scope>NUCLEOTIDE SEQUENCE [LARGE SCALE GENOMIC DNA]</scope>
    <source>
        <strain evidence="1">JCA_2017</strain>
    </source>
</reference>
<name>A0A371FPM4_MUCPR</name>
<feature type="non-terminal residue" evidence="1">
    <location>
        <position position="1"/>
    </location>
</feature>
<evidence type="ECO:0000313" key="1">
    <source>
        <dbReference type="EMBL" id="RDX80201.1"/>
    </source>
</evidence>
<accession>A0A371FPM4</accession>